<feature type="chain" id="PRO_5010215327" evidence="1">
    <location>
        <begin position="21"/>
        <end position="558"/>
    </location>
</feature>
<dbReference type="AlphaFoldDB" id="A0A1S2VBH1"/>
<sequence>MQSRIYHILFALLFAGVAVAQSPEFVSTQGITADIHRANVGKISFTDQDIPLASLRESDFLHQYTLTNKSNLFMTVFMGTSLTNYMHRIAPDLPADSLTKNGGYQFTFFVDGRQIYQSNLHPGAPYARIKNTETLIRKPLIDNQHEGAWWSQSAWGRFIYNGGDQALTDGPHVFRLDIRAYVNYARPVVGELIASGELRLDVNRKPVINVAAVRLTAPKPYAGLPVSGELFDTDKIKVLKGNIDAGVFRNITSVVVLQNGKILIEEYFNGATRDSLHDVRSVGKSFASALTGIALQDGYLKSVEQPLSAFYNLKQYANYSQAKADTRLAELLTMSSAFDGDDSDDSSPGNEENMYPTPDWIKFALDLPVLPQKFGGKWHYFTTGVVLLGDVLNKSVPGQLEQYANRKLFGPLGITTHQWSYTPQKAVSMAGGIRMKALDFAKFGQLYKNNGRWNGRQVLPAAWVQQSFQHHKPLPDRPDEFYGYLFWNKTYQVQGKAYETYYCTGNGGNKIFVFRDQPLVVVVTARAYNQYYAHPQVDRIMEAFVLPAVFLKSERVKE</sequence>
<proteinExistence type="predicted"/>
<dbReference type="SUPFAM" id="SSF56601">
    <property type="entry name" value="beta-lactamase/transpeptidase-like"/>
    <property type="match status" value="1"/>
</dbReference>
<accession>A0A1S2VBH1</accession>
<dbReference type="Pfam" id="PF00144">
    <property type="entry name" value="Beta-lactamase"/>
    <property type="match status" value="1"/>
</dbReference>
<dbReference type="Gene3D" id="3.40.710.10">
    <property type="entry name" value="DD-peptidase/beta-lactamase superfamily"/>
    <property type="match status" value="1"/>
</dbReference>
<keyword evidence="1" id="KW-0732">Signal</keyword>
<protein>
    <submittedName>
        <fullName evidence="3">Serine hydrolase</fullName>
    </submittedName>
</protein>
<evidence type="ECO:0000313" key="3">
    <source>
        <dbReference type="EMBL" id="OIN55770.1"/>
    </source>
</evidence>
<evidence type="ECO:0000313" key="4">
    <source>
        <dbReference type="Proteomes" id="UP000181790"/>
    </source>
</evidence>
<gene>
    <name evidence="3" type="ORF">BLX24_28300</name>
</gene>
<dbReference type="InterPro" id="IPR012338">
    <property type="entry name" value="Beta-lactam/transpept-like"/>
</dbReference>
<feature type="domain" description="Beta-lactamase-related" evidence="2">
    <location>
        <begin position="253"/>
        <end position="525"/>
    </location>
</feature>
<dbReference type="PANTHER" id="PTHR43283:SF7">
    <property type="entry name" value="BETA-LACTAMASE-RELATED DOMAIN-CONTAINING PROTEIN"/>
    <property type="match status" value="1"/>
</dbReference>
<dbReference type="GO" id="GO:0016787">
    <property type="term" value="F:hydrolase activity"/>
    <property type="evidence" value="ECO:0007669"/>
    <property type="project" value="UniProtKB-KW"/>
</dbReference>
<name>A0A1S2VBH1_9BACT</name>
<keyword evidence="3" id="KW-0378">Hydrolase</keyword>
<evidence type="ECO:0000259" key="2">
    <source>
        <dbReference type="Pfam" id="PF00144"/>
    </source>
</evidence>
<dbReference type="PANTHER" id="PTHR43283">
    <property type="entry name" value="BETA-LACTAMASE-RELATED"/>
    <property type="match status" value="1"/>
</dbReference>
<dbReference type="OrthoDB" id="1185352at2"/>
<keyword evidence="4" id="KW-1185">Reference proteome</keyword>
<dbReference type="InterPro" id="IPR050789">
    <property type="entry name" value="Diverse_Enzym_Activities"/>
</dbReference>
<dbReference type="Proteomes" id="UP000181790">
    <property type="component" value="Unassembled WGS sequence"/>
</dbReference>
<feature type="signal peptide" evidence="1">
    <location>
        <begin position="1"/>
        <end position="20"/>
    </location>
</feature>
<reference evidence="3 4" key="1">
    <citation type="submission" date="2016-10" db="EMBL/GenBank/DDBJ databases">
        <title>Arsenicibacter rosenii gen. nov., sp. nov., an efficient arsenic-methylating bacterium isolated from an arsenic-contaminated paddy soil.</title>
        <authorList>
            <person name="Huang K."/>
        </authorList>
    </citation>
    <scope>NUCLEOTIDE SEQUENCE [LARGE SCALE GENOMIC DNA]</scope>
    <source>
        <strain evidence="3 4">SM-1</strain>
    </source>
</reference>
<dbReference type="EMBL" id="MORL01000037">
    <property type="protein sequence ID" value="OIN55770.1"/>
    <property type="molecule type" value="Genomic_DNA"/>
</dbReference>
<dbReference type="RefSeq" id="WP_071506602.1">
    <property type="nucleotide sequence ID" value="NZ_MORL01000037.1"/>
</dbReference>
<comment type="caution">
    <text evidence="3">The sequence shown here is derived from an EMBL/GenBank/DDBJ whole genome shotgun (WGS) entry which is preliminary data.</text>
</comment>
<evidence type="ECO:0000256" key="1">
    <source>
        <dbReference type="SAM" id="SignalP"/>
    </source>
</evidence>
<organism evidence="3 4">
    <name type="scientific">Arsenicibacter rosenii</name>
    <dbReference type="NCBI Taxonomy" id="1750698"/>
    <lineage>
        <taxon>Bacteria</taxon>
        <taxon>Pseudomonadati</taxon>
        <taxon>Bacteroidota</taxon>
        <taxon>Cytophagia</taxon>
        <taxon>Cytophagales</taxon>
        <taxon>Spirosomataceae</taxon>
        <taxon>Arsenicibacter</taxon>
    </lineage>
</organism>
<dbReference type="InterPro" id="IPR001466">
    <property type="entry name" value="Beta-lactam-related"/>
</dbReference>